<gene>
    <name evidence="10" type="primary">tcf4</name>
</gene>
<feature type="compositionally biased region" description="Basic and acidic residues" evidence="8">
    <location>
        <begin position="529"/>
        <end position="550"/>
    </location>
</feature>
<feature type="region of interest" description="Disordered" evidence="8">
    <location>
        <begin position="81"/>
        <end position="103"/>
    </location>
</feature>
<proteinExistence type="predicted"/>
<organism evidence="10 11">
    <name type="scientific">Sinocyclocheilus rhinocerous</name>
    <dbReference type="NCBI Taxonomy" id="307959"/>
    <lineage>
        <taxon>Eukaryota</taxon>
        <taxon>Metazoa</taxon>
        <taxon>Chordata</taxon>
        <taxon>Craniata</taxon>
        <taxon>Vertebrata</taxon>
        <taxon>Euteleostomi</taxon>
        <taxon>Actinopterygii</taxon>
        <taxon>Neopterygii</taxon>
        <taxon>Teleostei</taxon>
        <taxon>Ostariophysi</taxon>
        <taxon>Cypriniformes</taxon>
        <taxon>Cyprinidae</taxon>
        <taxon>Cyprininae</taxon>
        <taxon>Sinocyclocheilus</taxon>
    </lineage>
</organism>
<feature type="compositionally biased region" description="Polar residues" evidence="8">
    <location>
        <begin position="91"/>
        <end position="101"/>
    </location>
</feature>
<dbReference type="GO" id="GO:0000978">
    <property type="term" value="F:RNA polymerase II cis-regulatory region sequence-specific DNA binding"/>
    <property type="evidence" value="ECO:0007669"/>
    <property type="project" value="TreeGrafter"/>
</dbReference>
<dbReference type="PROSITE" id="PS50888">
    <property type="entry name" value="BHLH"/>
    <property type="match status" value="1"/>
</dbReference>
<reference evidence="10" key="2">
    <citation type="submission" date="2025-09" db="UniProtKB">
        <authorList>
            <consortium name="Ensembl"/>
        </authorList>
    </citation>
    <scope>IDENTIFICATION</scope>
</reference>
<keyword evidence="6" id="KW-0539">Nucleus</keyword>
<feature type="region of interest" description="Disordered" evidence="8">
    <location>
        <begin position="338"/>
        <end position="358"/>
    </location>
</feature>
<name>A0A673ITU5_9TELE</name>
<feature type="compositionally biased region" description="Polar residues" evidence="8">
    <location>
        <begin position="225"/>
        <end position="254"/>
    </location>
</feature>
<dbReference type="PANTHER" id="PTHR11793:SF10">
    <property type="entry name" value="TRANSCRIPTION FACTOR 4"/>
    <property type="match status" value="1"/>
</dbReference>
<accession>A0A673ITU5</accession>
<dbReference type="GO" id="GO:0005634">
    <property type="term" value="C:nucleus"/>
    <property type="evidence" value="ECO:0007669"/>
    <property type="project" value="UniProtKB-SubCell"/>
</dbReference>
<evidence type="ECO:0000256" key="5">
    <source>
        <dbReference type="ARBA" id="ARBA00023163"/>
    </source>
</evidence>
<feature type="compositionally biased region" description="Polar residues" evidence="8">
    <location>
        <begin position="38"/>
        <end position="67"/>
    </location>
</feature>
<dbReference type="GO" id="GO:0000981">
    <property type="term" value="F:DNA-binding transcription factor activity, RNA polymerase II-specific"/>
    <property type="evidence" value="ECO:0007669"/>
    <property type="project" value="TreeGrafter"/>
</dbReference>
<dbReference type="FunFam" id="4.10.280.10:FF:000001">
    <property type="entry name" value="Putative transcription factor 12"/>
    <property type="match status" value="1"/>
</dbReference>
<feature type="domain" description="BHLH" evidence="9">
    <location>
        <begin position="570"/>
        <end position="623"/>
    </location>
</feature>
<keyword evidence="11" id="KW-1185">Reference proteome</keyword>
<dbReference type="Ensembl" id="ENSSRHT00000046015.1">
    <property type="protein sequence ID" value="ENSSRHP00000044757.1"/>
    <property type="gene ID" value="ENSSRHG00000021758.1"/>
</dbReference>
<keyword evidence="4" id="KW-0010">Activator</keyword>
<keyword evidence="2" id="KW-0805">Transcription regulation</keyword>
<protein>
    <recommendedName>
        <fullName evidence="7">Transcription factor 4</fullName>
    </recommendedName>
</protein>
<evidence type="ECO:0000256" key="3">
    <source>
        <dbReference type="ARBA" id="ARBA00023125"/>
    </source>
</evidence>
<feature type="compositionally biased region" description="Polar residues" evidence="8">
    <location>
        <begin position="283"/>
        <end position="297"/>
    </location>
</feature>
<dbReference type="Proteomes" id="UP000472270">
    <property type="component" value="Unassembled WGS sequence"/>
</dbReference>
<feature type="region of interest" description="Disordered" evidence="8">
    <location>
        <begin position="480"/>
        <end position="577"/>
    </location>
</feature>
<dbReference type="InterPro" id="IPR051098">
    <property type="entry name" value="NeuroDiff_E-box_TFs"/>
</dbReference>
<comment type="subcellular location">
    <subcellularLocation>
        <location evidence="1">Nucleus</location>
    </subcellularLocation>
</comment>
<evidence type="ECO:0000256" key="1">
    <source>
        <dbReference type="ARBA" id="ARBA00004123"/>
    </source>
</evidence>
<dbReference type="AlphaFoldDB" id="A0A673ITU5"/>
<feature type="compositionally biased region" description="Basic and acidic residues" evidence="8">
    <location>
        <begin position="561"/>
        <end position="577"/>
    </location>
</feature>
<evidence type="ECO:0000256" key="2">
    <source>
        <dbReference type="ARBA" id="ARBA00023015"/>
    </source>
</evidence>
<feature type="region of interest" description="Disordered" evidence="8">
    <location>
        <begin position="172"/>
        <end position="297"/>
    </location>
</feature>
<evidence type="ECO:0000256" key="7">
    <source>
        <dbReference type="ARBA" id="ARBA00040305"/>
    </source>
</evidence>
<dbReference type="GO" id="GO:0046983">
    <property type="term" value="F:protein dimerization activity"/>
    <property type="evidence" value="ECO:0007669"/>
    <property type="project" value="InterPro"/>
</dbReference>
<keyword evidence="5" id="KW-0804">Transcription</keyword>
<evidence type="ECO:0000256" key="8">
    <source>
        <dbReference type="SAM" id="MobiDB-lite"/>
    </source>
</evidence>
<sequence>MHHHHHHHHHHHQRMAALGSDKELSDLLDFSAMFSPPVSSGKNGPTSLGSGHFSGSNLEDRASSSWGNGVRNYADGSQYGHMASRDLGSHDSISPPYTNSRLAGKTERASYSYGRDSSIHGCQSSLMGGEVGMVSPETVSPTKLGSQYYQHYAGNPRRRALHSDSMEVQAKKVRKVPPGLPSSVYAPSASTADYNRDSPGYPSSKAPGSSFPSSFFMPDGHHSTDPWSSSGSMNQPGYNSMLGNSTHSAQSSSYCGMHPHDRLSYPSHSSAEINPSLPPMSSFHRSGGTNHYSAASCSTTTNGTESVMANRASSAAGSSSQTGDALGKALASIYSPDHTNNSFSSNPSTPVGSPPSLTAASTAVWSRNGQGASSPSYEPPLHSLQSRIEDRLERLDDAIHVLRSHAVGPSTAMPGAHADMHELVTPSHSHNGAMGGLSAGYSGGLLPSNRHSLMVGGHREDGLRSGHSIVANQVSVPQLPVSATSPDLSQSDPYRGEPLSGGLQGQSTSSVSSEIKSEDEGDENLQDGKSLDNKKEDMDSKDLKSLERSRSSNNDDEDLTPEQKLEREKERRMANNARERLRVRARNEAFKELGRMVQLHLKSDKPQTKLLILHQAVAVILSLEQQVRGQTHAITLSRLAVYNTPSHNAMLSPLDLPFTALFFFFSKWDTCK</sequence>
<evidence type="ECO:0000313" key="10">
    <source>
        <dbReference type="Ensembl" id="ENSSRHP00000044757.1"/>
    </source>
</evidence>
<feature type="compositionally biased region" description="Low complexity" evidence="8">
    <location>
        <begin position="505"/>
        <end position="514"/>
    </location>
</feature>
<evidence type="ECO:0000256" key="4">
    <source>
        <dbReference type="ARBA" id="ARBA00023159"/>
    </source>
</evidence>
<dbReference type="CDD" id="cd18945">
    <property type="entry name" value="bHLH_E-protein_TCF4_E2-2"/>
    <property type="match status" value="1"/>
</dbReference>
<evidence type="ECO:0000259" key="9">
    <source>
        <dbReference type="PROSITE" id="PS50888"/>
    </source>
</evidence>
<dbReference type="GO" id="GO:0000785">
    <property type="term" value="C:chromatin"/>
    <property type="evidence" value="ECO:0007669"/>
    <property type="project" value="TreeGrafter"/>
</dbReference>
<keyword evidence="3" id="KW-0238">DNA-binding</keyword>
<dbReference type="Pfam" id="PF00010">
    <property type="entry name" value="HLH"/>
    <property type="match status" value="1"/>
</dbReference>
<feature type="compositionally biased region" description="Polar residues" evidence="8">
    <location>
        <begin position="480"/>
        <end position="492"/>
    </location>
</feature>
<reference evidence="10" key="1">
    <citation type="submission" date="2025-08" db="UniProtKB">
        <authorList>
            <consortium name="Ensembl"/>
        </authorList>
    </citation>
    <scope>IDENTIFICATION</scope>
</reference>
<evidence type="ECO:0000256" key="6">
    <source>
        <dbReference type="ARBA" id="ARBA00023242"/>
    </source>
</evidence>
<dbReference type="InterPro" id="IPR011598">
    <property type="entry name" value="bHLH_dom"/>
</dbReference>
<dbReference type="SMART" id="SM00353">
    <property type="entry name" value="HLH"/>
    <property type="match status" value="1"/>
</dbReference>
<dbReference type="PANTHER" id="PTHR11793">
    <property type="entry name" value="BASIC HELIX-LOOP-HELIX TRANSCRIPTION FACTOR"/>
    <property type="match status" value="1"/>
</dbReference>
<feature type="compositionally biased region" description="Low complexity" evidence="8">
    <location>
        <begin position="339"/>
        <end position="350"/>
    </location>
</feature>
<evidence type="ECO:0000313" key="11">
    <source>
        <dbReference type="Proteomes" id="UP000472270"/>
    </source>
</evidence>
<dbReference type="GO" id="GO:0005667">
    <property type="term" value="C:transcription regulator complex"/>
    <property type="evidence" value="ECO:0007669"/>
    <property type="project" value="TreeGrafter"/>
</dbReference>
<dbReference type="Gene3D" id="4.10.280.10">
    <property type="entry name" value="Helix-loop-helix DNA-binding domain"/>
    <property type="match status" value="1"/>
</dbReference>
<feature type="region of interest" description="Disordered" evidence="8">
    <location>
        <begin position="38"/>
        <end position="69"/>
    </location>
</feature>
<dbReference type="SUPFAM" id="SSF47459">
    <property type="entry name" value="HLH, helix-loop-helix DNA-binding domain"/>
    <property type="match status" value="1"/>
</dbReference>
<dbReference type="InterPro" id="IPR036638">
    <property type="entry name" value="HLH_DNA-bd_sf"/>
</dbReference>
<feature type="compositionally biased region" description="Low complexity" evidence="8">
    <location>
        <begin position="202"/>
        <end position="216"/>
    </location>
</feature>